<organism evidence="2 3">
    <name type="scientific">Anaerococcus martiniensis</name>
    <dbReference type="NCBI Taxonomy" id="3115615"/>
    <lineage>
        <taxon>Bacteria</taxon>
        <taxon>Bacillati</taxon>
        <taxon>Bacillota</taxon>
        <taxon>Tissierellia</taxon>
        <taxon>Tissierellales</taxon>
        <taxon>Peptoniphilaceae</taxon>
        <taxon>Anaerococcus</taxon>
    </lineage>
</organism>
<dbReference type="Pfam" id="PF20181">
    <property type="entry name" value="DUF6544"/>
    <property type="match status" value="1"/>
</dbReference>
<dbReference type="RefSeq" id="WP_410030742.1">
    <property type="nucleotide sequence ID" value="NZ_JBGMEI010000002.1"/>
</dbReference>
<accession>A0ABW9M6L9</accession>
<keyword evidence="1" id="KW-0812">Transmembrane</keyword>
<keyword evidence="3" id="KW-1185">Reference proteome</keyword>
<feature type="transmembrane region" description="Helical" evidence="1">
    <location>
        <begin position="7"/>
        <end position="28"/>
    </location>
</feature>
<dbReference type="InterPro" id="IPR046674">
    <property type="entry name" value="DUF6544"/>
</dbReference>
<evidence type="ECO:0000256" key="1">
    <source>
        <dbReference type="SAM" id="Phobius"/>
    </source>
</evidence>
<dbReference type="Proteomes" id="UP001637996">
    <property type="component" value="Unassembled WGS sequence"/>
</dbReference>
<dbReference type="EMBL" id="JBGMEI010000002">
    <property type="protein sequence ID" value="MFO3665009.1"/>
    <property type="molecule type" value="Genomic_DNA"/>
</dbReference>
<keyword evidence="1" id="KW-1133">Transmembrane helix</keyword>
<keyword evidence="1" id="KW-0472">Membrane</keyword>
<protein>
    <submittedName>
        <fullName evidence="2">DUF6544 family protein</fullName>
    </submittedName>
</protein>
<comment type="caution">
    <text evidence="2">The sequence shown here is derived from an EMBL/GenBank/DDBJ whole genome shotgun (WGS) entry which is preliminary data.</text>
</comment>
<name>A0ABW9M6L9_9FIRM</name>
<gene>
    <name evidence="2" type="ORF">ACCQ41_01885</name>
</gene>
<reference evidence="2 3" key="1">
    <citation type="journal article" date="2025" name="Anaerobe">
        <title>Description of Anaerococcus kampingiae sp. nov., Anaerococcus groningensis sp. nov., Anaerococcus martiniensis sp. nov., and Anaerococcus cruorum sp. nov., isolated from human clinical specimens.</title>
        <authorList>
            <person name="Boiten K.E."/>
            <person name="Meijer J."/>
            <person name="van Wezel E.M."/>
            <person name="Veloo A.C.M."/>
        </authorList>
    </citation>
    <scope>NUCLEOTIDE SEQUENCE [LARGE SCALE GENOMIC DNA]</scope>
    <source>
        <strain evidence="2 3">ENR0831</strain>
    </source>
</reference>
<evidence type="ECO:0000313" key="2">
    <source>
        <dbReference type="EMBL" id="MFO3665009.1"/>
    </source>
</evidence>
<sequence>MKGIKKYIMLFTGILLVVIGVILIYFNISYSPLKNEFNDDLEKIMQESNIDNGVFTKEDFEEYPTAIQKYMANNGYIGSKKMNYINIFFKDTDFIQDPEKPNLKMDYNQYNFAKNPVRLAYIKSSLFGIPFEGYDYIYDGKGGMKGVIGKNITLFDQKGPDMDAGALCTYLGESLFVPSSLLENDIYFEEIDPYNIKASITDNGITMSGIFTFNENYEMIKFYTEDRAAVKDDGSVDYIPWTAKCSEYQKNQDGINFPKKLQAIWNYPEGDLVYFDGNVKYFEYK</sequence>
<evidence type="ECO:0000313" key="3">
    <source>
        <dbReference type="Proteomes" id="UP001637996"/>
    </source>
</evidence>
<proteinExistence type="predicted"/>